<evidence type="ECO:0000256" key="2">
    <source>
        <dbReference type="ARBA" id="ARBA00022723"/>
    </source>
</evidence>
<keyword evidence="7" id="KW-0645">Protease</keyword>
<comment type="similarity">
    <text evidence="1">Belongs to the peptidase M24B family.</text>
</comment>
<dbReference type="Gene3D" id="3.40.350.10">
    <property type="entry name" value="Creatinase/prolidase N-terminal domain"/>
    <property type="match status" value="2"/>
</dbReference>
<keyword evidence="8" id="KW-1185">Reference proteome</keyword>
<evidence type="ECO:0000259" key="6">
    <source>
        <dbReference type="Pfam" id="PF16188"/>
    </source>
</evidence>
<keyword evidence="7" id="KW-0031">Aminopeptidase</keyword>
<dbReference type="Pfam" id="PF00557">
    <property type="entry name" value="Peptidase_M24"/>
    <property type="match status" value="1"/>
</dbReference>
<accession>A0ABV7LFX8</accession>
<dbReference type="EMBL" id="JBHRUV010000048">
    <property type="protein sequence ID" value="MFC3266664.1"/>
    <property type="molecule type" value="Genomic_DNA"/>
</dbReference>
<sequence>MFRAVFQDFGEGVAAAAGAERIGRLRAELRRRGLDGFIAPRADEHQGEYVPPCAERLAWLTGFTGSAGCAVILMDRAALFVDGRYVLQAPRQVDGSVIEVIPLAQTAPEAWIRDCLPAGARLGYDPWLHVEAAAERYRAAARAAGGELVAVNGNPVDAVWSDRPPAPAAPVRVHPESLAGESAGARLGRLREALGRQGVDGLLVSDPHNVAWLFNIRGADVPHTPLALGYAFVPLEGRAELFLDARKLTSEAAAALEPFAAVTPPAALTERLRARAAGGARIRIDSATGAAALAGIVRDAGGEADVGEDPLTLMKARKNAVELAGARAAHLRDGVAVCRFLHWFDTAAPGGGLTEIDAVAALETFRRETNLLEDISFPTIAGAGPNGAVVHYRVTGASNAPIGPGLFLIDSGAQYRDGTTDITRTIAVGEPDAEMRDRFTRVLRGHIAVATAVFPAGTWGAQLDSFARRPLWEAGLDFDHGTGHGVGSFLSVHEGPQRISRLGNVALEPGMIVSNEPGYYKAGAWGIRIENLLVVEEREIPGAERPMLGFGTLTLAPIDLRLVEPALLTDSERAWLNAYHARVHEELAPQVADAAARAWLRAATRPI</sequence>
<feature type="domain" description="Creatinase N-terminal" evidence="5">
    <location>
        <begin position="21"/>
        <end position="151"/>
    </location>
</feature>
<dbReference type="InterPro" id="IPR050422">
    <property type="entry name" value="X-Pro_aminopeptidase_P"/>
</dbReference>
<dbReference type="InterPro" id="IPR000994">
    <property type="entry name" value="Pept_M24"/>
</dbReference>
<dbReference type="Pfam" id="PF01321">
    <property type="entry name" value="Creatinase_N"/>
    <property type="match status" value="1"/>
</dbReference>
<dbReference type="InterPro" id="IPR032416">
    <property type="entry name" value="Peptidase_M24_C"/>
</dbReference>
<evidence type="ECO:0000313" key="8">
    <source>
        <dbReference type="Proteomes" id="UP001595536"/>
    </source>
</evidence>
<organism evidence="7 8">
    <name type="scientific">Camelimonas abortus</name>
    <dbReference type="NCBI Taxonomy" id="1017184"/>
    <lineage>
        <taxon>Bacteria</taxon>
        <taxon>Pseudomonadati</taxon>
        <taxon>Pseudomonadota</taxon>
        <taxon>Alphaproteobacteria</taxon>
        <taxon>Hyphomicrobiales</taxon>
        <taxon>Chelatococcaceae</taxon>
        <taxon>Camelimonas</taxon>
    </lineage>
</organism>
<keyword evidence="2" id="KW-0479">Metal-binding</keyword>
<evidence type="ECO:0000259" key="4">
    <source>
        <dbReference type="Pfam" id="PF00557"/>
    </source>
</evidence>
<proteinExistence type="inferred from homology"/>
<dbReference type="PANTHER" id="PTHR43763:SF6">
    <property type="entry name" value="XAA-PRO AMINOPEPTIDASE 1"/>
    <property type="match status" value="1"/>
</dbReference>
<dbReference type="Proteomes" id="UP001595536">
    <property type="component" value="Unassembled WGS sequence"/>
</dbReference>
<dbReference type="SUPFAM" id="SSF55920">
    <property type="entry name" value="Creatinase/aminopeptidase"/>
    <property type="match status" value="1"/>
</dbReference>
<protein>
    <submittedName>
        <fullName evidence="7">Aminopeptidase P family protein</fullName>
        <ecNumber evidence="7">3.4.11.-</ecNumber>
    </submittedName>
</protein>
<name>A0ABV7LFX8_9HYPH</name>
<dbReference type="InterPro" id="IPR036005">
    <property type="entry name" value="Creatinase/aminopeptidase-like"/>
</dbReference>
<reference evidence="8" key="1">
    <citation type="journal article" date="2019" name="Int. J. Syst. Evol. Microbiol.">
        <title>The Global Catalogue of Microorganisms (GCM) 10K type strain sequencing project: providing services to taxonomists for standard genome sequencing and annotation.</title>
        <authorList>
            <consortium name="The Broad Institute Genomics Platform"/>
            <consortium name="The Broad Institute Genome Sequencing Center for Infectious Disease"/>
            <person name="Wu L."/>
            <person name="Ma J."/>
        </authorList>
    </citation>
    <scope>NUCLEOTIDE SEQUENCE [LARGE SCALE GENOMIC DNA]</scope>
    <source>
        <strain evidence="8">CCM 7941</strain>
    </source>
</reference>
<dbReference type="EC" id="3.4.11.-" evidence="7"/>
<dbReference type="PANTHER" id="PTHR43763">
    <property type="entry name" value="XAA-PRO AMINOPEPTIDASE 1"/>
    <property type="match status" value="1"/>
</dbReference>
<dbReference type="InterPro" id="IPR000587">
    <property type="entry name" value="Creatinase_N"/>
</dbReference>
<feature type="domain" description="Peptidase M24 C-terminal" evidence="6">
    <location>
        <begin position="546"/>
        <end position="607"/>
    </location>
</feature>
<dbReference type="Gene3D" id="3.90.230.10">
    <property type="entry name" value="Creatinase/methionine aminopeptidase superfamily"/>
    <property type="match status" value="1"/>
</dbReference>
<evidence type="ECO:0000259" key="5">
    <source>
        <dbReference type="Pfam" id="PF01321"/>
    </source>
</evidence>
<dbReference type="Pfam" id="PF16189">
    <property type="entry name" value="Creatinase_N_2"/>
    <property type="match status" value="1"/>
</dbReference>
<comment type="caution">
    <text evidence="7">The sequence shown here is derived from an EMBL/GenBank/DDBJ whole genome shotgun (WGS) entry which is preliminary data.</text>
</comment>
<dbReference type="SUPFAM" id="SSF53092">
    <property type="entry name" value="Creatinase/prolidase N-terminal domain"/>
    <property type="match status" value="2"/>
</dbReference>
<dbReference type="InterPro" id="IPR033740">
    <property type="entry name" value="Pept_M24B"/>
</dbReference>
<dbReference type="CDD" id="cd01085">
    <property type="entry name" value="APP"/>
    <property type="match status" value="1"/>
</dbReference>
<evidence type="ECO:0000256" key="3">
    <source>
        <dbReference type="ARBA" id="ARBA00022801"/>
    </source>
</evidence>
<dbReference type="GO" id="GO:0004177">
    <property type="term" value="F:aminopeptidase activity"/>
    <property type="evidence" value="ECO:0007669"/>
    <property type="project" value="UniProtKB-KW"/>
</dbReference>
<evidence type="ECO:0000313" key="7">
    <source>
        <dbReference type="EMBL" id="MFC3266664.1"/>
    </source>
</evidence>
<feature type="domain" description="Peptidase M24" evidence="4">
    <location>
        <begin position="326"/>
        <end position="537"/>
    </location>
</feature>
<dbReference type="Pfam" id="PF16188">
    <property type="entry name" value="Peptidase_M24_C"/>
    <property type="match status" value="1"/>
</dbReference>
<dbReference type="RefSeq" id="WP_376829816.1">
    <property type="nucleotide sequence ID" value="NZ_JBHLWR010000006.1"/>
</dbReference>
<gene>
    <name evidence="7" type="ORF">ACFOEX_09900</name>
</gene>
<keyword evidence="3 7" id="KW-0378">Hydrolase</keyword>
<dbReference type="InterPro" id="IPR029149">
    <property type="entry name" value="Creatin/AminoP/Spt16_N"/>
</dbReference>
<evidence type="ECO:0000256" key="1">
    <source>
        <dbReference type="ARBA" id="ARBA00008766"/>
    </source>
</evidence>